<dbReference type="VEuPathDB" id="FungiDB:PV09_01800"/>
<organism evidence="2 3">
    <name type="scientific">Verruconis gallopava</name>
    <dbReference type="NCBI Taxonomy" id="253628"/>
    <lineage>
        <taxon>Eukaryota</taxon>
        <taxon>Fungi</taxon>
        <taxon>Dikarya</taxon>
        <taxon>Ascomycota</taxon>
        <taxon>Pezizomycotina</taxon>
        <taxon>Dothideomycetes</taxon>
        <taxon>Pleosporomycetidae</taxon>
        <taxon>Venturiales</taxon>
        <taxon>Sympoventuriaceae</taxon>
        <taxon>Verruconis</taxon>
    </lineage>
</organism>
<dbReference type="HOGENOM" id="CLU_850474_0_0_1"/>
<dbReference type="InParanoid" id="A0A0D2AMB0"/>
<dbReference type="EMBL" id="KN847532">
    <property type="protein sequence ID" value="KIW07888.1"/>
    <property type="molecule type" value="Genomic_DNA"/>
</dbReference>
<accession>A0A0D2AMB0</accession>
<evidence type="ECO:0000313" key="3">
    <source>
        <dbReference type="Proteomes" id="UP000053259"/>
    </source>
</evidence>
<dbReference type="Proteomes" id="UP000053259">
    <property type="component" value="Unassembled WGS sequence"/>
</dbReference>
<proteinExistence type="predicted"/>
<dbReference type="OrthoDB" id="3938712at2759"/>
<evidence type="ECO:0000256" key="1">
    <source>
        <dbReference type="SAM" id="MobiDB-lite"/>
    </source>
</evidence>
<gene>
    <name evidence="2" type="ORF">PV09_01800</name>
</gene>
<reference evidence="2 3" key="1">
    <citation type="submission" date="2015-01" db="EMBL/GenBank/DDBJ databases">
        <title>The Genome Sequence of Ochroconis gallopava CBS43764.</title>
        <authorList>
            <consortium name="The Broad Institute Genomics Platform"/>
            <person name="Cuomo C."/>
            <person name="de Hoog S."/>
            <person name="Gorbushina A."/>
            <person name="Stielow B."/>
            <person name="Teixiera M."/>
            <person name="Abouelleil A."/>
            <person name="Chapman S.B."/>
            <person name="Priest M."/>
            <person name="Young S.K."/>
            <person name="Wortman J."/>
            <person name="Nusbaum C."/>
            <person name="Birren B."/>
        </authorList>
    </citation>
    <scope>NUCLEOTIDE SEQUENCE [LARGE SCALE GENOMIC DNA]</scope>
    <source>
        <strain evidence="2 3">CBS 43764</strain>
    </source>
</reference>
<feature type="compositionally biased region" description="Polar residues" evidence="1">
    <location>
        <begin position="1"/>
        <end position="10"/>
    </location>
</feature>
<name>A0A0D2AMB0_9PEZI</name>
<protein>
    <submittedName>
        <fullName evidence="2">Uncharacterized protein</fullName>
    </submittedName>
</protein>
<dbReference type="RefSeq" id="XP_016217757.1">
    <property type="nucleotide sequence ID" value="XM_016354745.1"/>
</dbReference>
<keyword evidence="3" id="KW-1185">Reference proteome</keyword>
<dbReference type="AlphaFoldDB" id="A0A0D2AMB0"/>
<feature type="region of interest" description="Disordered" evidence="1">
    <location>
        <begin position="1"/>
        <end position="30"/>
    </location>
</feature>
<dbReference type="GeneID" id="27309773"/>
<dbReference type="STRING" id="253628.A0A0D2AMB0"/>
<sequence>MDCQKASGSSEDSKRTSDQGTKIKFSDLPPEMQNEICKNPRMKIIAEIIPDDPLAKFKSEEKNLDFSDPKIKFLDQIYAVKRSFVFQYRQNTEAITSLKVGEIKANYETFKNSKLGEFFKTEEEKKAYLETVMRWFCQILEADRLWREYLEITERKCKLSIDDMLREARPSFVEELANKPWAQFLEKDGPGWPVDWANGPTVINKQRVPNGGIRIVEQWEKATAKAIDEIDTNPSGRPVFESGLVRAQQIAVLDPERKKVKTVYLVYDNGQALYDGDLFPMSQMIGARLDNHRCPSGWKAATIRIDRLNKRTCKDKVDGKKEKNDSS</sequence>
<evidence type="ECO:0000313" key="2">
    <source>
        <dbReference type="EMBL" id="KIW07888.1"/>
    </source>
</evidence>